<dbReference type="SMART" id="SM00478">
    <property type="entry name" value="ENDO3c"/>
    <property type="match status" value="1"/>
</dbReference>
<reference evidence="9" key="1">
    <citation type="submission" date="2021-04" db="EMBL/GenBank/DDBJ databases">
        <title>Dactylosporangium aurantiacum NRRL B-8018 full assembly.</title>
        <authorList>
            <person name="Hartkoorn R.C."/>
            <person name="Beaudoing E."/>
            <person name="Hot D."/>
        </authorList>
    </citation>
    <scope>NUCLEOTIDE SEQUENCE</scope>
    <source>
        <strain evidence="9">NRRL B-8018</strain>
    </source>
</reference>
<dbReference type="Proteomes" id="UP001058003">
    <property type="component" value="Chromosome"/>
</dbReference>
<gene>
    <name evidence="9" type="ORF">Daura_00845</name>
</gene>
<dbReference type="RefSeq" id="WP_162189877.1">
    <property type="nucleotide sequence ID" value="NZ_CP073767.1"/>
</dbReference>
<organism evidence="9 10">
    <name type="scientific">Dactylosporangium aurantiacum</name>
    <dbReference type="NCBI Taxonomy" id="35754"/>
    <lineage>
        <taxon>Bacteria</taxon>
        <taxon>Bacillati</taxon>
        <taxon>Actinomycetota</taxon>
        <taxon>Actinomycetes</taxon>
        <taxon>Micromonosporales</taxon>
        <taxon>Micromonosporaceae</taxon>
        <taxon>Dactylosporangium</taxon>
    </lineage>
</organism>
<protein>
    <recommendedName>
        <fullName evidence="8">HhH-GPD domain-containing protein</fullName>
    </recommendedName>
</protein>
<dbReference type="InterPro" id="IPR023170">
    <property type="entry name" value="HhH_base_excis_C"/>
</dbReference>
<keyword evidence="4" id="KW-0378">Hydrolase</keyword>
<sequence>MKLQIPALAWHLVGVGAWQRSFYPHGRGIPVRVEAGRGGLRFSFRTSAEEALLRDVVLATFRNGAQVGAMALSGHPALRALRRHHKGMLLLAGSPFETLVLAILAQGRPAATVRKVFAPLAAACGGLTPQRLSALPLPRLTELVRPLGEVKASRLHATAAILTRRGATAFDRLIASSNSSALSYLLSLPGVGIHTAAIVMTHINDVSDLVPVDQHLMRVAHRLGLTEHDGRLTKPGSRQVAADLLAYGPELARVHPLLQEVANDTCTASTPDCRRCFLAPSCRYAMDTAGSRV</sequence>
<dbReference type="InterPro" id="IPR011257">
    <property type="entry name" value="DNA_glycosylase"/>
</dbReference>
<dbReference type="GO" id="GO:0051539">
    <property type="term" value="F:4 iron, 4 sulfur cluster binding"/>
    <property type="evidence" value="ECO:0007669"/>
    <property type="project" value="UniProtKB-KW"/>
</dbReference>
<dbReference type="Pfam" id="PF00730">
    <property type="entry name" value="HhH-GPD"/>
    <property type="match status" value="1"/>
</dbReference>
<keyword evidence="10" id="KW-1185">Reference proteome</keyword>
<dbReference type="KEGG" id="daur:Daura_00845"/>
<evidence type="ECO:0000256" key="7">
    <source>
        <dbReference type="ARBA" id="ARBA00023295"/>
    </source>
</evidence>
<accession>A0A9Q9IIP1</accession>
<evidence type="ECO:0000256" key="3">
    <source>
        <dbReference type="ARBA" id="ARBA00022763"/>
    </source>
</evidence>
<evidence type="ECO:0000256" key="5">
    <source>
        <dbReference type="ARBA" id="ARBA00023004"/>
    </source>
</evidence>
<dbReference type="SUPFAM" id="SSF48150">
    <property type="entry name" value="DNA-glycosylase"/>
    <property type="match status" value="1"/>
</dbReference>
<evidence type="ECO:0000259" key="8">
    <source>
        <dbReference type="SMART" id="SM00478"/>
    </source>
</evidence>
<name>A0A9Q9IIP1_9ACTN</name>
<evidence type="ECO:0000256" key="1">
    <source>
        <dbReference type="ARBA" id="ARBA00022485"/>
    </source>
</evidence>
<dbReference type="Gene3D" id="1.10.1670.10">
    <property type="entry name" value="Helix-hairpin-Helix base-excision DNA repair enzymes (C-terminal)"/>
    <property type="match status" value="1"/>
</dbReference>
<dbReference type="PANTHER" id="PTHR10359">
    <property type="entry name" value="A/G-SPECIFIC ADENINE GLYCOSYLASE/ENDONUCLEASE III"/>
    <property type="match status" value="1"/>
</dbReference>
<proteinExistence type="predicted"/>
<dbReference type="EMBL" id="CP073767">
    <property type="protein sequence ID" value="UWZ54875.1"/>
    <property type="molecule type" value="Genomic_DNA"/>
</dbReference>
<keyword evidence="3" id="KW-0227">DNA damage</keyword>
<dbReference type="Gene3D" id="1.10.340.30">
    <property type="entry name" value="Hypothetical protein, domain 2"/>
    <property type="match status" value="1"/>
</dbReference>
<dbReference type="GO" id="GO:0019104">
    <property type="term" value="F:DNA N-glycosylase activity"/>
    <property type="evidence" value="ECO:0007669"/>
    <property type="project" value="TreeGrafter"/>
</dbReference>
<keyword evidence="1" id="KW-0004">4Fe-4S</keyword>
<feature type="domain" description="HhH-GPD" evidence="8">
    <location>
        <begin position="104"/>
        <end position="260"/>
    </location>
</feature>
<dbReference type="GO" id="GO:0046872">
    <property type="term" value="F:metal ion binding"/>
    <property type="evidence" value="ECO:0007669"/>
    <property type="project" value="UniProtKB-KW"/>
</dbReference>
<keyword evidence="7" id="KW-0326">Glycosidase</keyword>
<evidence type="ECO:0000256" key="4">
    <source>
        <dbReference type="ARBA" id="ARBA00022801"/>
    </source>
</evidence>
<dbReference type="InterPro" id="IPR003265">
    <property type="entry name" value="HhH-GPD_domain"/>
</dbReference>
<keyword evidence="5" id="KW-0408">Iron</keyword>
<dbReference type="AlphaFoldDB" id="A0A9Q9IIP1"/>
<evidence type="ECO:0000313" key="10">
    <source>
        <dbReference type="Proteomes" id="UP001058003"/>
    </source>
</evidence>
<keyword evidence="2" id="KW-0479">Metal-binding</keyword>
<dbReference type="PANTHER" id="PTHR10359:SF18">
    <property type="entry name" value="ENDONUCLEASE III"/>
    <property type="match status" value="1"/>
</dbReference>
<keyword evidence="6" id="KW-0411">Iron-sulfur</keyword>
<evidence type="ECO:0000256" key="2">
    <source>
        <dbReference type="ARBA" id="ARBA00022723"/>
    </source>
</evidence>
<evidence type="ECO:0000256" key="6">
    <source>
        <dbReference type="ARBA" id="ARBA00023014"/>
    </source>
</evidence>
<dbReference type="GO" id="GO:0006285">
    <property type="term" value="P:base-excision repair, AP site formation"/>
    <property type="evidence" value="ECO:0007669"/>
    <property type="project" value="TreeGrafter"/>
</dbReference>
<evidence type="ECO:0000313" key="9">
    <source>
        <dbReference type="EMBL" id="UWZ54875.1"/>
    </source>
</evidence>